<organism evidence="16 17">
    <name type="scientific">Penicillium desertorum</name>
    <dbReference type="NCBI Taxonomy" id="1303715"/>
    <lineage>
        <taxon>Eukaryota</taxon>
        <taxon>Fungi</taxon>
        <taxon>Dikarya</taxon>
        <taxon>Ascomycota</taxon>
        <taxon>Pezizomycotina</taxon>
        <taxon>Eurotiomycetes</taxon>
        <taxon>Eurotiomycetidae</taxon>
        <taxon>Eurotiales</taxon>
        <taxon>Aspergillaceae</taxon>
        <taxon>Penicillium</taxon>
    </lineage>
</organism>
<proteinExistence type="inferred from homology"/>
<dbReference type="FunFam" id="3.40.50.300:FF:004039">
    <property type="entry name" value="ATP synthase subunit alpha, mitochondrial"/>
    <property type="match status" value="1"/>
</dbReference>
<sequence length="554" mass="59614">MFRNALRSSSRSVAAVSATGRIASVRAAAAGPLNSVRSYASEAKAAPTEVSSILEQRIRGVSEEAGLAETGRVLSVGDGIARVHGMSNVQAEELVEFASGVKGMCMNLEAGQVGVVLFGSDRLVKEGETVKRTGEIVEVPVGPELLGRVVDALGNPIDGKGPLNTKEKRRAQLKAPGILPRQSVNQPVQTGMKCVDSMVPIGRGQRELIIGDRQTGKTAVALDTMLNQKRWNNNKAASEDEKLYCIYVAVGQKRSTVAQLVKTLEEQDAMKYSVIVAATASEAAPLQYIAPFTGCAMGEWFRDNARHAVIIYDDLSKQAVAYRQMSLLLRRPPGREAYPGDVFYLHSRLLERAAKMNKTHGAGSLTALPIIETQGGDVSAYIPTNVISITDGQIFLESELFYKGIRPAINVGLSVSRVGSAAQVKAMKQVAGSLKLFLAQYREVAAFAQFGSDLDASTKQTLARGERLTELLKQKQYSPMAVTDMVPLIFAGVNGLLDAIPVDKILTWEADLLAHLKSSHPEIQATIEKEGQVSKETEATLKQAISAFNSTFNA</sequence>
<dbReference type="Gene3D" id="3.40.50.300">
    <property type="entry name" value="P-loop containing nucleotide triphosphate hydrolases"/>
    <property type="match status" value="1"/>
</dbReference>
<dbReference type="EMBL" id="JAPWDO010000004">
    <property type="protein sequence ID" value="KAJ5472206.1"/>
    <property type="molecule type" value="Genomic_DNA"/>
</dbReference>
<comment type="function">
    <text evidence="12">Produces ATP from ADP in the presence of a proton gradient across the membrane.</text>
</comment>
<evidence type="ECO:0000256" key="3">
    <source>
        <dbReference type="ARBA" id="ARBA00022448"/>
    </source>
</evidence>
<dbReference type="NCBIfam" id="TIGR00962">
    <property type="entry name" value="atpA"/>
    <property type="match status" value="1"/>
</dbReference>
<dbReference type="GO" id="GO:0005524">
    <property type="term" value="F:ATP binding"/>
    <property type="evidence" value="ECO:0007669"/>
    <property type="project" value="UniProtKB-KW"/>
</dbReference>
<dbReference type="CDD" id="cd18116">
    <property type="entry name" value="ATP-synt_F1_alpha_N"/>
    <property type="match status" value="1"/>
</dbReference>
<evidence type="ECO:0000256" key="1">
    <source>
        <dbReference type="ARBA" id="ARBA00004273"/>
    </source>
</evidence>
<evidence type="ECO:0000313" key="16">
    <source>
        <dbReference type="EMBL" id="KAJ5472206.1"/>
    </source>
</evidence>
<dbReference type="Pfam" id="PF00006">
    <property type="entry name" value="ATP-synt_ab"/>
    <property type="match status" value="1"/>
</dbReference>
<keyword evidence="10 12" id="KW-0066">ATP synthesis</keyword>
<dbReference type="GO" id="GO:0043531">
    <property type="term" value="F:ADP binding"/>
    <property type="evidence" value="ECO:0007669"/>
    <property type="project" value="TreeGrafter"/>
</dbReference>
<keyword evidence="5 11" id="KW-0375">Hydrogen ion transport</keyword>
<dbReference type="Gene3D" id="2.40.30.20">
    <property type="match status" value="1"/>
</dbReference>
<gene>
    <name evidence="16" type="ORF">N7530_006207</name>
</gene>
<dbReference type="SUPFAM" id="SSF50615">
    <property type="entry name" value="N-terminal domain of alpha and beta subunits of F1 ATP synthase"/>
    <property type="match status" value="1"/>
</dbReference>
<keyword evidence="9 12" id="KW-0139">CF(1)</keyword>
<evidence type="ECO:0000256" key="11">
    <source>
        <dbReference type="RuleBase" id="RU000339"/>
    </source>
</evidence>
<dbReference type="Proteomes" id="UP001147760">
    <property type="component" value="Unassembled WGS sequence"/>
</dbReference>
<feature type="domain" description="ATPase F1/V1/A1 complex alpha/beta subunit N-terminal" evidence="15">
    <location>
        <begin position="68"/>
        <end position="134"/>
    </location>
</feature>
<evidence type="ECO:0000256" key="12">
    <source>
        <dbReference type="RuleBase" id="RU003551"/>
    </source>
</evidence>
<evidence type="ECO:0000256" key="8">
    <source>
        <dbReference type="ARBA" id="ARBA00023136"/>
    </source>
</evidence>
<evidence type="ECO:0000313" key="17">
    <source>
        <dbReference type="Proteomes" id="UP001147760"/>
    </source>
</evidence>
<reference evidence="16" key="2">
    <citation type="journal article" date="2023" name="IMA Fungus">
        <title>Comparative genomic study of the Penicillium genus elucidates a diverse pangenome and 15 lateral gene transfer events.</title>
        <authorList>
            <person name="Petersen C."/>
            <person name="Sorensen T."/>
            <person name="Nielsen M.R."/>
            <person name="Sondergaard T.E."/>
            <person name="Sorensen J.L."/>
            <person name="Fitzpatrick D.A."/>
            <person name="Frisvad J.C."/>
            <person name="Nielsen K.L."/>
        </authorList>
    </citation>
    <scope>NUCLEOTIDE SEQUENCE</scope>
    <source>
        <strain evidence="16">IBT 17660</strain>
    </source>
</reference>
<evidence type="ECO:0000256" key="10">
    <source>
        <dbReference type="ARBA" id="ARBA00023310"/>
    </source>
</evidence>
<dbReference type="InterPro" id="IPR023366">
    <property type="entry name" value="ATP_synth_asu-like_sf"/>
</dbReference>
<dbReference type="Gene3D" id="1.20.150.20">
    <property type="entry name" value="ATP synthase alpha/beta chain, C-terminal domain"/>
    <property type="match status" value="1"/>
</dbReference>
<dbReference type="NCBIfam" id="NF009884">
    <property type="entry name" value="PRK13343.1"/>
    <property type="match status" value="1"/>
</dbReference>
<dbReference type="FunFam" id="2.40.30.20:FF:000001">
    <property type="entry name" value="ATP synthase subunit alpha"/>
    <property type="match status" value="1"/>
</dbReference>
<evidence type="ECO:0000259" key="14">
    <source>
        <dbReference type="Pfam" id="PF00306"/>
    </source>
</evidence>
<keyword evidence="7 11" id="KW-0406">Ion transport</keyword>
<dbReference type="CDD" id="cd18113">
    <property type="entry name" value="ATP-synt_F1_alpha_C"/>
    <property type="match status" value="1"/>
</dbReference>
<dbReference type="PROSITE" id="PS00152">
    <property type="entry name" value="ATPASE_ALPHA_BETA"/>
    <property type="match status" value="1"/>
</dbReference>
<dbReference type="InterPro" id="IPR038376">
    <property type="entry name" value="ATP_synth_asu_C_sf"/>
</dbReference>
<comment type="caution">
    <text evidence="16">The sequence shown here is derived from an EMBL/GenBank/DDBJ whole genome shotgun (WGS) entry which is preliminary data.</text>
</comment>
<evidence type="ECO:0000256" key="6">
    <source>
        <dbReference type="ARBA" id="ARBA00022840"/>
    </source>
</evidence>
<keyword evidence="4 12" id="KW-0547">Nucleotide-binding</keyword>
<dbReference type="Pfam" id="PF00306">
    <property type="entry name" value="ATP-synt_ab_C"/>
    <property type="match status" value="1"/>
</dbReference>
<dbReference type="InterPro" id="IPR004100">
    <property type="entry name" value="ATPase_F1/V1/A1_a/bsu_N"/>
</dbReference>
<feature type="domain" description="ATP synthase alpha subunit C-terminal" evidence="14">
    <location>
        <begin position="423"/>
        <end position="548"/>
    </location>
</feature>
<dbReference type="InterPro" id="IPR033732">
    <property type="entry name" value="ATP_synth_F1_a_nt-bd_dom"/>
</dbReference>
<comment type="similarity">
    <text evidence="2 11">Belongs to the ATPase alpha/beta chains family.</text>
</comment>
<dbReference type="CDD" id="cd01132">
    <property type="entry name" value="F1-ATPase_alpha_CD"/>
    <property type="match status" value="1"/>
</dbReference>
<evidence type="ECO:0000256" key="5">
    <source>
        <dbReference type="ARBA" id="ARBA00022781"/>
    </source>
</evidence>
<dbReference type="SUPFAM" id="SSF47917">
    <property type="entry name" value="C-terminal domain of alpha and beta subunits of F1 ATP synthase"/>
    <property type="match status" value="1"/>
</dbReference>
<comment type="subcellular location">
    <subcellularLocation>
        <location evidence="1">Mitochondrion inner membrane</location>
    </subcellularLocation>
</comment>
<accession>A0A9X0BLX0</accession>
<feature type="domain" description="ATPase F1/V1/A1 complex alpha/beta subunit nucleotide-binding" evidence="13">
    <location>
        <begin position="191"/>
        <end position="416"/>
    </location>
</feature>
<dbReference type="GO" id="GO:0005743">
    <property type="term" value="C:mitochondrial inner membrane"/>
    <property type="evidence" value="ECO:0007669"/>
    <property type="project" value="UniProtKB-SubCell"/>
</dbReference>
<evidence type="ECO:0000256" key="2">
    <source>
        <dbReference type="ARBA" id="ARBA00008936"/>
    </source>
</evidence>
<protein>
    <recommendedName>
        <fullName evidence="12">ATP synthase subunit alpha</fullName>
    </recommendedName>
</protein>
<dbReference type="InterPro" id="IPR000793">
    <property type="entry name" value="ATP_synth_asu_C"/>
</dbReference>
<dbReference type="GO" id="GO:0046933">
    <property type="term" value="F:proton-transporting ATP synthase activity, rotational mechanism"/>
    <property type="evidence" value="ECO:0007669"/>
    <property type="project" value="InterPro"/>
</dbReference>
<name>A0A9X0BLX0_9EURO</name>
<dbReference type="SUPFAM" id="SSF52540">
    <property type="entry name" value="P-loop containing nucleoside triphosphate hydrolases"/>
    <property type="match status" value="1"/>
</dbReference>
<dbReference type="HAMAP" id="MF_01346">
    <property type="entry name" value="ATP_synth_alpha_bact"/>
    <property type="match status" value="1"/>
</dbReference>
<keyword evidence="8" id="KW-0472">Membrane</keyword>
<evidence type="ECO:0000259" key="15">
    <source>
        <dbReference type="Pfam" id="PF02874"/>
    </source>
</evidence>
<evidence type="ECO:0000256" key="9">
    <source>
        <dbReference type="ARBA" id="ARBA00023196"/>
    </source>
</evidence>
<dbReference type="AlphaFoldDB" id="A0A9X0BLX0"/>
<dbReference type="Pfam" id="PF02874">
    <property type="entry name" value="ATP-synt_ab_N"/>
    <property type="match status" value="1"/>
</dbReference>
<evidence type="ECO:0000256" key="7">
    <source>
        <dbReference type="ARBA" id="ARBA00023065"/>
    </source>
</evidence>
<reference evidence="16" key="1">
    <citation type="submission" date="2022-12" db="EMBL/GenBank/DDBJ databases">
        <authorList>
            <person name="Petersen C."/>
        </authorList>
    </citation>
    <scope>NUCLEOTIDE SEQUENCE</scope>
    <source>
        <strain evidence="16">IBT 17660</strain>
    </source>
</reference>
<dbReference type="InterPro" id="IPR036121">
    <property type="entry name" value="ATPase_F1/V1/A1_a/bsu_N_sf"/>
</dbReference>
<dbReference type="PANTHER" id="PTHR48082:SF2">
    <property type="entry name" value="ATP SYNTHASE SUBUNIT ALPHA, MITOCHONDRIAL"/>
    <property type="match status" value="1"/>
</dbReference>
<dbReference type="OrthoDB" id="9805536at2759"/>
<dbReference type="PANTHER" id="PTHR48082">
    <property type="entry name" value="ATP SYNTHASE SUBUNIT ALPHA, MITOCHONDRIAL"/>
    <property type="match status" value="1"/>
</dbReference>
<dbReference type="FunFam" id="1.20.150.20:FF:000001">
    <property type="entry name" value="ATP synthase subunit alpha"/>
    <property type="match status" value="1"/>
</dbReference>
<evidence type="ECO:0000259" key="13">
    <source>
        <dbReference type="Pfam" id="PF00006"/>
    </source>
</evidence>
<dbReference type="InterPro" id="IPR000194">
    <property type="entry name" value="ATPase_F1/V1/A1_a/bsu_nucl-bd"/>
</dbReference>
<evidence type="ECO:0000256" key="4">
    <source>
        <dbReference type="ARBA" id="ARBA00022741"/>
    </source>
</evidence>
<dbReference type="InterPro" id="IPR005294">
    <property type="entry name" value="ATP_synth_F1_asu"/>
</dbReference>
<dbReference type="PIRSF" id="PIRSF039088">
    <property type="entry name" value="F_ATPase_subunit_alpha"/>
    <property type="match status" value="1"/>
</dbReference>
<keyword evidence="17" id="KW-1185">Reference proteome</keyword>
<dbReference type="InterPro" id="IPR027417">
    <property type="entry name" value="P-loop_NTPase"/>
</dbReference>
<keyword evidence="3 11" id="KW-0813">Transport</keyword>
<dbReference type="InterPro" id="IPR020003">
    <property type="entry name" value="ATPase_a/bsu_AS"/>
</dbReference>
<keyword evidence="6 12" id="KW-0067">ATP-binding</keyword>
<dbReference type="GO" id="GO:0045259">
    <property type="term" value="C:proton-transporting ATP synthase complex"/>
    <property type="evidence" value="ECO:0007669"/>
    <property type="project" value="UniProtKB-KW"/>
</dbReference>